<evidence type="ECO:0000256" key="1">
    <source>
        <dbReference type="SAM" id="MobiDB-lite"/>
    </source>
</evidence>
<gene>
    <name evidence="2" type="ORF">U9M48_009196</name>
</gene>
<dbReference type="Proteomes" id="UP001341281">
    <property type="component" value="Chromosome 02"/>
</dbReference>
<accession>A0AAQ3WEH1</accession>
<feature type="region of interest" description="Disordered" evidence="1">
    <location>
        <begin position="1"/>
        <end position="90"/>
    </location>
</feature>
<dbReference type="InterPro" id="IPR028322">
    <property type="entry name" value="PNRC-like_rgn"/>
</dbReference>
<reference evidence="2 3" key="1">
    <citation type="submission" date="2024-02" db="EMBL/GenBank/DDBJ databases">
        <title>High-quality chromosome-scale genome assembly of Pensacola bahiagrass (Paspalum notatum Flugge var. saurae).</title>
        <authorList>
            <person name="Vega J.M."/>
            <person name="Podio M."/>
            <person name="Orjuela J."/>
            <person name="Siena L.A."/>
            <person name="Pessino S.C."/>
            <person name="Combes M.C."/>
            <person name="Mariac C."/>
            <person name="Albertini E."/>
            <person name="Pupilli F."/>
            <person name="Ortiz J.P.A."/>
            <person name="Leblanc O."/>
        </authorList>
    </citation>
    <scope>NUCLEOTIDE SEQUENCE [LARGE SCALE GENOMIC DNA]</scope>
    <source>
        <strain evidence="2">R1</strain>
        <tissue evidence="2">Leaf</tissue>
    </source>
</reference>
<evidence type="ECO:0000313" key="2">
    <source>
        <dbReference type="EMBL" id="WVZ58986.1"/>
    </source>
</evidence>
<proteinExistence type="predicted"/>
<dbReference type="GO" id="GO:0016071">
    <property type="term" value="P:mRNA metabolic process"/>
    <property type="evidence" value="ECO:0007669"/>
    <property type="project" value="UniProtKB-ARBA"/>
</dbReference>
<name>A0AAQ3WEH1_PASNO</name>
<dbReference type="EMBL" id="CP144746">
    <property type="protein sequence ID" value="WVZ58986.1"/>
    <property type="molecule type" value="Genomic_DNA"/>
</dbReference>
<keyword evidence="3" id="KW-1185">Reference proteome</keyword>
<protein>
    <submittedName>
        <fullName evidence="2">Uncharacterized protein</fullName>
    </submittedName>
</protein>
<organism evidence="2 3">
    <name type="scientific">Paspalum notatum var. saurae</name>
    <dbReference type="NCBI Taxonomy" id="547442"/>
    <lineage>
        <taxon>Eukaryota</taxon>
        <taxon>Viridiplantae</taxon>
        <taxon>Streptophyta</taxon>
        <taxon>Embryophyta</taxon>
        <taxon>Tracheophyta</taxon>
        <taxon>Spermatophyta</taxon>
        <taxon>Magnoliopsida</taxon>
        <taxon>Liliopsida</taxon>
        <taxon>Poales</taxon>
        <taxon>Poaceae</taxon>
        <taxon>PACMAD clade</taxon>
        <taxon>Panicoideae</taxon>
        <taxon>Andropogonodae</taxon>
        <taxon>Paspaleae</taxon>
        <taxon>Paspalinae</taxon>
        <taxon>Paspalum</taxon>
    </lineage>
</organism>
<dbReference type="AlphaFoldDB" id="A0AAQ3WEH1"/>
<feature type="compositionally biased region" description="Pro residues" evidence="1">
    <location>
        <begin position="7"/>
        <end position="23"/>
    </location>
</feature>
<dbReference type="Pfam" id="PF15365">
    <property type="entry name" value="PNRC"/>
    <property type="match status" value="1"/>
</dbReference>
<sequence>MAAAAAAPPPLQIPPPALLPTPLTPATRYLPPSIRRLADLSASPLSVRREQGRASASEMSPPIRREPGRASASEMSPSVRREPGRASASVCSGLSASKKSGRALSICGDLDASQDWSVCKKEAAASECDKKLYLPSILPQMWCPCARKRRSCTCRRGSATGVPCTETPHLGKYRGRGASTAAFLAQRHHIWGSIEAVALPRRRSLHRGTTSGEVSRPWRFHGGRYGFLSHSLAAASLHTDTTSGEASRPWRFHGGRYSFLSHSLAAASLHTDTTSGEVSRPWRFHGVKYAFRVQESKKAKEVSVCKNAGHASASENWVCDKETRATVNPPPSAKSLLLHRHGECLAVCTLLSLSGVHTAITPPPLLEMSTDGTRSTIIPPPSLEASGICAGIVSPQSLEMSTGRITSADGACSKCNLALQEGKKSRYDDFYAGPAFLNAPPPSALPIPFMSRIARLTLSYFLNYTAKWWGSFGTQVPGSQRMATIMGRRDVDYIKNRLDLALDLDGPWHLLVICILTLEQPIAS</sequence>
<evidence type="ECO:0000313" key="3">
    <source>
        <dbReference type="Proteomes" id="UP001341281"/>
    </source>
</evidence>